<gene>
    <name evidence="1" type="ORF">LCGC14_1584380</name>
</gene>
<name>A0A0F9LG66_9ZZZZ</name>
<comment type="caution">
    <text evidence="1">The sequence shown here is derived from an EMBL/GenBank/DDBJ whole genome shotgun (WGS) entry which is preliminary data.</text>
</comment>
<proteinExistence type="predicted"/>
<accession>A0A0F9LG66</accession>
<dbReference type="AlphaFoldDB" id="A0A0F9LG66"/>
<reference evidence="1" key="1">
    <citation type="journal article" date="2015" name="Nature">
        <title>Complex archaea that bridge the gap between prokaryotes and eukaryotes.</title>
        <authorList>
            <person name="Spang A."/>
            <person name="Saw J.H."/>
            <person name="Jorgensen S.L."/>
            <person name="Zaremba-Niedzwiedzka K."/>
            <person name="Martijn J."/>
            <person name="Lind A.E."/>
            <person name="van Eijk R."/>
            <person name="Schleper C."/>
            <person name="Guy L."/>
            <person name="Ettema T.J."/>
        </authorList>
    </citation>
    <scope>NUCLEOTIDE SEQUENCE</scope>
</reference>
<protein>
    <submittedName>
        <fullName evidence="1">Uncharacterized protein</fullName>
    </submittedName>
</protein>
<evidence type="ECO:0000313" key="1">
    <source>
        <dbReference type="EMBL" id="KKM26475.1"/>
    </source>
</evidence>
<sequence length="79" mass="8770">MSDTIETRVRLGIKQNAKGLFQMDITTEAPTVDETGDLLSAAIDRLKKELEKKVSMLLTLLDYKPGKPFSSVIIKTMEG</sequence>
<organism evidence="1">
    <name type="scientific">marine sediment metagenome</name>
    <dbReference type="NCBI Taxonomy" id="412755"/>
    <lineage>
        <taxon>unclassified sequences</taxon>
        <taxon>metagenomes</taxon>
        <taxon>ecological metagenomes</taxon>
    </lineage>
</organism>
<dbReference type="EMBL" id="LAZR01012503">
    <property type="protein sequence ID" value="KKM26475.1"/>
    <property type="molecule type" value="Genomic_DNA"/>
</dbReference>